<organism evidence="1 2">
    <name type="scientific">Sphingomonas gei</name>
    <dbReference type="NCBI Taxonomy" id="1395960"/>
    <lineage>
        <taxon>Bacteria</taxon>
        <taxon>Pseudomonadati</taxon>
        <taxon>Pseudomonadota</taxon>
        <taxon>Alphaproteobacteria</taxon>
        <taxon>Sphingomonadales</taxon>
        <taxon>Sphingomonadaceae</taxon>
        <taxon>Sphingomonas</taxon>
    </lineage>
</organism>
<keyword evidence="2" id="KW-1185">Reference proteome</keyword>
<sequence>MAPSPEDRIEQALARIETAAAARAYATARLARRHSKLRARIGEAVASLDVLMARESNSVEAD</sequence>
<protein>
    <submittedName>
        <fullName evidence="1">Uncharacterized protein</fullName>
    </submittedName>
</protein>
<comment type="caution">
    <text evidence="1">The sequence shown here is derived from an EMBL/GenBank/DDBJ whole genome shotgun (WGS) entry which is preliminary data.</text>
</comment>
<reference evidence="1 2" key="1">
    <citation type="submission" date="2019-04" db="EMBL/GenBank/DDBJ databases">
        <title>Sphingomonas psychrotolerans sp. nov., isolated from soil in the Tianshan Mountains, Xinjiang, China.</title>
        <authorList>
            <person name="Luo Y."/>
            <person name="Sheng H."/>
        </authorList>
    </citation>
    <scope>NUCLEOTIDE SEQUENCE [LARGE SCALE GENOMIC DNA]</scope>
    <source>
        <strain evidence="1 2">ZFGT-11</strain>
    </source>
</reference>
<proteinExistence type="predicted"/>
<dbReference type="RefSeq" id="WP_135962138.1">
    <property type="nucleotide sequence ID" value="NZ_SRXT01000001.1"/>
</dbReference>
<dbReference type="Proteomes" id="UP000306147">
    <property type="component" value="Unassembled WGS sequence"/>
</dbReference>
<accession>A0A4S1XII5</accession>
<name>A0A4S1XII5_9SPHN</name>
<dbReference type="AlphaFoldDB" id="A0A4S1XII5"/>
<evidence type="ECO:0000313" key="1">
    <source>
        <dbReference type="EMBL" id="TGX55938.1"/>
    </source>
</evidence>
<gene>
    <name evidence="1" type="ORF">E5A73_02145</name>
</gene>
<dbReference type="EMBL" id="SRXT01000001">
    <property type="protein sequence ID" value="TGX55938.1"/>
    <property type="molecule type" value="Genomic_DNA"/>
</dbReference>
<evidence type="ECO:0000313" key="2">
    <source>
        <dbReference type="Proteomes" id="UP000306147"/>
    </source>
</evidence>